<evidence type="ECO:0000313" key="3">
    <source>
        <dbReference type="EMBL" id="KAK1768466.1"/>
    </source>
</evidence>
<sequence>MRVKKGTKVATGAAGWPGIEAIELSDIEGSSSQQHSSSSPKETWTGPMHSDTYGNPLFPGPYTAHSTIEPEHDDRRRARRAGVPPTSARGGVFRQDMICGMRRQMFWVIIATGTFAMIATVGIGVGLGVALRKADGPT</sequence>
<organism evidence="3 4">
    <name type="scientific">Phialemonium atrogriseum</name>
    <dbReference type="NCBI Taxonomy" id="1093897"/>
    <lineage>
        <taxon>Eukaryota</taxon>
        <taxon>Fungi</taxon>
        <taxon>Dikarya</taxon>
        <taxon>Ascomycota</taxon>
        <taxon>Pezizomycotina</taxon>
        <taxon>Sordariomycetes</taxon>
        <taxon>Sordariomycetidae</taxon>
        <taxon>Cephalothecales</taxon>
        <taxon>Cephalothecaceae</taxon>
        <taxon>Phialemonium</taxon>
    </lineage>
</organism>
<accession>A0AAJ0C231</accession>
<reference evidence="3" key="1">
    <citation type="submission" date="2023-06" db="EMBL/GenBank/DDBJ databases">
        <title>Genome-scale phylogeny and comparative genomics of the fungal order Sordariales.</title>
        <authorList>
            <consortium name="Lawrence Berkeley National Laboratory"/>
            <person name="Hensen N."/>
            <person name="Bonometti L."/>
            <person name="Westerberg I."/>
            <person name="Brannstrom I.O."/>
            <person name="Guillou S."/>
            <person name="Cros-Aarteil S."/>
            <person name="Calhoun S."/>
            <person name="Haridas S."/>
            <person name="Kuo A."/>
            <person name="Mondo S."/>
            <person name="Pangilinan J."/>
            <person name="Riley R."/>
            <person name="Labutti K."/>
            <person name="Andreopoulos B."/>
            <person name="Lipzen A."/>
            <person name="Chen C."/>
            <person name="Yanf M."/>
            <person name="Daum C."/>
            <person name="Ng V."/>
            <person name="Clum A."/>
            <person name="Steindorff A."/>
            <person name="Ohm R."/>
            <person name="Martin F."/>
            <person name="Silar P."/>
            <person name="Natvig D."/>
            <person name="Lalanne C."/>
            <person name="Gautier V."/>
            <person name="Ament-Velasquez S.L."/>
            <person name="Kruys A."/>
            <person name="Hutchinson M.I."/>
            <person name="Powell A.J."/>
            <person name="Barry K."/>
            <person name="Miller A.N."/>
            <person name="Grigoriev I.V."/>
            <person name="Debuchy R."/>
            <person name="Gladieux P."/>
            <person name="Thoren M.H."/>
            <person name="Johannesson H."/>
        </authorList>
    </citation>
    <scope>NUCLEOTIDE SEQUENCE</scope>
    <source>
        <strain evidence="3">8032-3</strain>
    </source>
</reference>
<name>A0AAJ0C231_9PEZI</name>
<feature type="transmembrane region" description="Helical" evidence="2">
    <location>
        <begin position="105"/>
        <end position="131"/>
    </location>
</feature>
<evidence type="ECO:0000256" key="1">
    <source>
        <dbReference type="SAM" id="MobiDB-lite"/>
    </source>
</evidence>
<dbReference type="AlphaFoldDB" id="A0AAJ0C231"/>
<dbReference type="GeneID" id="85307235"/>
<keyword evidence="2" id="KW-1133">Transmembrane helix</keyword>
<comment type="caution">
    <text evidence="3">The sequence shown here is derived from an EMBL/GenBank/DDBJ whole genome shotgun (WGS) entry which is preliminary data.</text>
</comment>
<protein>
    <submittedName>
        <fullName evidence="3">Uncharacterized protein</fullName>
    </submittedName>
</protein>
<proteinExistence type="predicted"/>
<keyword evidence="4" id="KW-1185">Reference proteome</keyword>
<feature type="compositionally biased region" description="Low complexity" evidence="1">
    <location>
        <begin position="30"/>
        <end position="39"/>
    </location>
</feature>
<dbReference type="EMBL" id="MU839005">
    <property type="protein sequence ID" value="KAK1768466.1"/>
    <property type="molecule type" value="Genomic_DNA"/>
</dbReference>
<gene>
    <name evidence="3" type="ORF">QBC33DRAFT_378612</name>
</gene>
<feature type="region of interest" description="Disordered" evidence="1">
    <location>
        <begin position="27"/>
        <end position="89"/>
    </location>
</feature>
<dbReference type="RefSeq" id="XP_060284679.1">
    <property type="nucleotide sequence ID" value="XM_060424048.1"/>
</dbReference>
<evidence type="ECO:0000256" key="2">
    <source>
        <dbReference type="SAM" id="Phobius"/>
    </source>
</evidence>
<dbReference type="Proteomes" id="UP001244011">
    <property type="component" value="Unassembled WGS sequence"/>
</dbReference>
<keyword evidence="2" id="KW-0472">Membrane</keyword>
<keyword evidence="2" id="KW-0812">Transmembrane</keyword>
<evidence type="ECO:0000313" key="4">
    <source>
        <dbReference type="Proteomes" id="UP001244011"/>
    </source>
</evidence>